<dbReference type="Pfam" id="PF02518">
    <property type="entry name" value="HATPase_c"/>
    <property type="match status" value="1"/>
</dbReference>
<evidence type="ECO:0000313" key="7">
    <source>
        <dbReference type="EMBL" id="AHG91522.1"/>
    </source>
</evidence>
<feature type="transmembrane region" description="Helical" evidence="5">
    <location>
        <begin position="26"/>
        <end position="47"/>
    </location>
</feature>
<keyword evidence="8" id="KW-1185">Reference proteome</keyword>
<evidence type="ECO:0000256" key="3">
    <source>
        <dbReference type="ARBA" id="ARBA00022553"/>
    </source>
</evidence>
<dbReference type="InterPro" id="IPR004358">
    <property type="entry name" value="Sig_transdc_His_kin-like_C"/>
</dbReference>
<feature type="transmembrane region" description="Helical" evidence="5">
    <location>
        <begin position="53"/>
        <end position="74"/>
    </location>
</feature>
<keyword evidence="3" id="KW-0597">Phosphoprotein</keyword>
<name>W0RM34_9BACT</name>
<keyword evidence="7" id="KW-0067">ATP-binding</keyword>
<dbReference type="InterPro" id="IPR003594">
    <property type="entry name" value="HATPase_dom"/>
</dbReference>
<dbReference type="Proteomes" id="UP000019151">
    <property type="component" value="Chromosome"/>
</dbReference>
<dbReference type="KEGG" id="gba:J421_3985"/>
<comment type="catalytic activity">
    <reaction evidence="1">
        <text>ATP + protein L-histidine = ADP + protein N-phospho-L-histidine.</text>
        <dbReference type="EC" id="2.7.13.3"/>
    </reaction>
</comment>
<keyword evidence="7" id="KW-0547">Nucleotide-binding</keyword>
<dbReference type="eggNOG" id="COG4191">
    <property type="taxonomic scope" value="Bacteria"/>
</dbReference>
<dbReference type="SUPFAM" id="SSF47384">
    <property type="entry name" value="Homodimeric domain of signal transducing histidine kinase"/>
    <property type="match status" value="1"/>
</dbReference>
<dbReference type="Gene3D" id="3.30.565.10">
    <property type="entry name" value="Histidine kinase-like ATPase, C-terminal domain"/>
    <property type="match status" value="1"/>
</dbReference>
<dbReference type="Pfam" id="PF00512">
    <property type="entry name" value="HisKA"/>
    <property type="match status" value="1"/>
</dbReference>
<evidence type="ECO:0000259" key="6">
    <source>
        <dbReference type="PROSITE" id="PS50109"/>
    </source>
</evidence>
<sequence>MPESTPTDPIDPYVPPPLLRALARRVALLAALAAVAGALVALGALRVAGGESLGTGLLAAAAAAAVLSVAGIVLTRRWGRRELSERYQRLAEQLRAEQAQRARVEKLATVGHMAAGIAHEVGNPLAAIAGYAHVLRTRGATIPGVGDVLDALERETARIDRIVRGLLDFARPRRVTPSAVDVNDVLAGARRLLNDQGVLRRIRVAEDLDRAAPTVFAERHELEQVFVNLLLNAADAMERVGRIALRTRIVPVDELRAPRGRAGDVPGEYVPHKPHRRVAEWLSGAVRAPGLVAQVVVADSGPGIAPDDVERVFDPFFTTKSASRGTGLGLAVVARIVDALGGAVWVQRAREGGAAFVIVLPLADGHAQSARRAAFAEPIEDALQLPLFVRNDSTPPATD</sequence>
<dbReference type="InParanoid" id="W0RM34"/>
<evidence type="ECO:0000256" key="2">
    <source>
        <dbReference type="ARBA" id="ARBA00012438"/>
    </source>
</evidence>
<feature type="domain" description="Histidine kinase" evidence="6">
    <location>
        <begin position="116"/>
        <end position="364"/>
    </location>
</feature>
<dbReference type="HOGENOM" id="CLU_000445_89_1_0"/>
<dbReference type="EMBL" id="CP007128">
    <property type="protein sequence ID" value="AHG91522.1"/>
    <property type="molecule type" value="Genomic_DNA"/>
</dbReference>
<dbReference type="EC" id="2.7.13.3" evidence="2"/>
<dbReference type="InterPro" id="IPR005467">
    <property type="entry name" value="His_kinase_dom"/>
</dbReference>
<keyword evidence="5" id="KW-1133">Transmembrane helix</keyword>
<keyword evidence="5" id="KW-0812">Transmembrane</keyword>
<feature type="coiled-coil region" evidence="4">
    <location>
        <begin position="80"/>
        <end position="107"/>
    </location>
</feature>
<dbReference type="GO" id="GO:0000155">
    <property type="term" value="F:phosphorelay sensor kinase activity"/>
    <property type="evidence" value="ECO:0007669"/>
    <property type="project" value="InterPro"/>
</dbReference>
<organism evidence="7 8">
    <name type="scientific">Gemmatirosa kalamazoonensis</name>
    <dbReference type="NCBI Taxonomy" id="861299"/>
    <lineage>
        <taxon>Bacteria</taxon>
        <taxon>Pseudomonadati</taxon>
        <taxon>Gemmatimonadota</taxon>
        <taxon>Gemmatimonadia</taxon>
        <taxon>Gemmatimonadales</taxon>
        <taxon>Gemmatimonadaceae</taxon>
        <taxon>Gemmatirosa</taxon>
    </lineage>
</organism>
<dbReference type="InterPro" id="IPR036890">
    <property type="entry name" value="HATPase_C_sf"/>
</dbReference>
<dbReference type="CDD" id="cd00082">
    <property type="entry name" value="HisKA"/>
    <property type="match status" value="1"/>
</dbReference>
<dbReference type="STRING" id="861299.J421_3985"/>
<dbReference type="PROSITE" id="PS50109">
    <property type="entry name" value="HIS_KIN"/>
    <property type="match status" value="1"/>
</dbReference>
<dbReference type="PANTHER" id="PTHR43065">
    <property type="entry name" value="SENSOR HISTIDINE KINASE"/>
    <property type="match status" value="1"/>
</dbReference>
<evidence type="ECO:0000256" key="1">
    <source>
        <dbReference type="ARBA" id="ARBA00000085"/>
    </source>
</evidence>
<evidence type="ECO:0000256" key="4">
    <source>
        <dbReference type="SAM" id="Coils"/>
    </source>
</evidence>
<dbReference type="PANTHER" id="PTHR43065:SF42">
    <property type="entry name" value="TWO-COMPONENT SENSOR PPRA"/>
    <property type="match status" value="1"/>
</dbReference>
<evidence type="ECO:0000313" key="8">
    <source>
        <dbReference type="Proteomes" id="UP000019151"/>
    </source>
</evidence>
<dbReference type="RefSeq" id="WP_025412969.1">
    <property type="nucleotide sequence ID" value="NZ_CP007128.1"/>
</dbReference>
<dbReference type="GO" id="GO:0005524">
    <property type="term" value="F:ATP binding"/>
    <property type="evidence" value="ECO:0007669"/>
    <property type="project" value="UniProtKB-KW"/>
</dbReference>
<keyword evidence="5" id="KW-0472">Membrane</keyword>
<dbReference type="PRINTS" id="PR00344">
    <property type="entry name" value="BCTRLSENSOR"/>
</dbReference>
<proteinExistence type="predicted"/>
<evidence type="ECO:0000256" key="5">
    <source>
        <dbReference type="SAM" id="Phobius"/>
    </source>
</evidence>
<protein>
    <recommendedName>
        <fullName evidence="2">histidine kinase</fullName>
        <ecNumber evidence="2">2.7.13.3</ecNumber>
    </recommendedName>
</protein>
<dbReference type="AlphaFoldDB" id="W0RM34"/>
<keyword evidence="4" id="KW-0175">Coiled coil</keyword>
<dbReference type="SUPFAM" id="SSF55874">
    <property type="entry name" value="ATPase domain of HSP90 chaperone/DNA topoisomerase II/histidine kinase"/>
    <property type="match status" value="1"/>
</dbReference>
<dbReference type="Gene3D" id="1.10.287.130">
    <property type="match status" value="1"/>
</dbReference>
<dbReference type="SMART" id="SM00387">
    <property type="entry name" value="HATPase_c"/>
    <property type="match status" value="1"/>
</dbReference>
<accession>W0RM34</accession>
<gene>
    <name evidence="7" type="ORF">J421_3985</name>
</gene>
<dbReference type="InterPro" id="IPR003661">
    <property type="entry name" value="HisK_dim/P_dom"/>
</dbReference>
<dbReference type="InterPro" id="IPR036097">
    <property type="entry name" value="HisK_dim/P_sf"/>
</dbReference>
<dbReference type="SMART" id="SM00388">
    <property type="entry name" value="HisKA"/>
    <property type="match status" value="1"/>
</dbReference>
<reference evidence="7 8" key="1">
    <citation type="journal article" date="2014" name="Genome Announc.">
        <title>Genome Sequence and Methylome of Soil Bacterium Gemmatirosa kalamazoonensis KBS708T, a Member of the Rarely Cultivated Gemmatimonadetes Phylum.</title>
        <authorList>
            <person name="Debruyn J.M."/>
            <person name="Radosevich M."/>
            <person name="Wommack K.E."/>
            <person name="Polson S.W."/>
            <person name="Hauser L.J."/>
            <person name="Fawaz M.N."/>
            <person name="Korlach J."/>
            <person name="Tsai Y.C."/>
        </authorList>
    </citation>
    <scope>NUCLEOTIDE SEQUENCE [LARGE SCALE GENOMIC DNA]</scope>
    <source>
        <strain evidence="7 8">KBS708</strain>
    </source>
</reference>
<dbReference type="OrthoDB" id="9777714at2"/>